<evidence type="ECO:0000313" key="1">
    <source>
        <dbReference type="EMBL" id="MUK46938.1"/>
    </source>
</evidence>
<evidence type="ECO:0000313" key="2">
    <source>
        <dbReference type="Proteomes" id="UP000435323"/>
    </source>
</evidence>
<accession>A0A6N3Z1B5</accession>
<sequence>MEFVGNKNEVYDAVLPATEQYPELKISEFQLVFHFLSNETEAGILHHATVARVTIHRELFDTMAEFENLDALSVERFGETDTGSTLYKQAVFAMTANFLVENQLSMNATKEAAERQDAIQAKADNCLVQYRRAMDLLLNGEETYRFEVV</sequence>
<dbReference type="Proteomes" id="UP000435323">
    <property type="component" value="Unassembled WGS sequence"/>
</dbReference>
<dbReference type="AlphaFoldDB" id="A0A6N3Z1B5"/>
<protein>
    <recommendedName>
        <fullName evidence="3">Head completion/stabilization protein</fullName>
    </recommendedName>
</protein>
<gene>
    <name evidence="1" type="ORF">GNP77_16365</name>
</gene>
<comment type="caution">
    <text evidence="1">The sequence shown here is derived from an EMBL/GenBank/DDBJ whole genome shotgun (WGS) entry which is preliminary data.</text>
</comment>
<dbReference type="EMBL" id="WOBO01000020">
    <property type="protein sequence ID" value="MUK46938.1"/>
    <property type="molecule type" value="Genomic_DNA"/>
</dbReference>
<reference evidence="1 2" key="1">
    <citation type="submission" date="2019-11" db="EMBL/GenBank/DDBJ databases">
        <title>Using colonization assays and comparative genomics to discover symbiosis behaviors and factors in Vibrio fischeri.</title>
        <authorList>
            <person name="Bongrand C."/>
            <person name="Moriano-Gutierrez S."/>
            <person name="Arevalo P."/>
            <person name="Mcfall-Ngai M."/>
            <person name="Visick K."/>
            <person name="Polz M.F."/>
            <person name="Ruby E.G."/>
        </authorList>
    </citation>
    <scope>NUCLEOTIDE SEQUENCE [LARGE SCALE GENOMIC DNA]</scope>
    <source>
        <strain evidence="2">emors.3.2</strain>
    </source>
</reference>
<name>A0A6N3Z1B5_ALIFS</name>
<proteinExistence type="predicted"/>
<dbReference type="RefSeq" id="WP_155657994.1">
    <property type="nucleotide sequence ID" value="NZ_WOBO01000020.1"/>
</dbReference>
<evidence type="ECO:0008006" key="3">
    <source>
        <dbReference type="Google" id="ProtNLM"/>
    </source>
</evidence>
<dbReference type="Pfam" id="PF05926">
    <property type="entry name" value="Phage_GPL"/>
    <property type="match status" value="1"/>
</dbReference>
<dbReference type="InterPro" id="IPR009225">
    <property type="entry name" value="Phage_head_completion_GpL"/>
</dbReference>
<organism evidence="1 2">
    <name type="scientific">Aliivibrio fischeri</name>
    <name type="common">Vibrio fischeri</name>
    <dbReference type="NCBI Taxonomy" id="668"/>
    <lineage>
        <taxon>Bacteria</taxon>
        <taxon>Pseudomonadati</taxon>
        <taxon>Pseudomonadota</taxon>
        <taxon>Gammaproteobacteria</taxon>
        <taxon>Vibrionales</taxon>
        <taxon>Vibrionaceae</taxon>
        <taxon>Aliivibrio</taxon>
    </lineage>
</organism>